<evidence type="ECO:0000313" key="3">
    <source>
        <dbReference type="EMBL" id="MCV7420304.1"/>
    </source>
</evidence>
<dbReference type="Gene3D" id="3.30.70.100">
    <property type="match status" value="1"/>
</dbReference>
<feature type="domain" description="ABM" evidence="2">
    <location>
        <begin position="25"/>
        <end position="91"/>
    </location>
</feature>
<organism evidence="3 4">
    <name type="scientific">Mycobacterium yunnanensis</name>
    <dbReference type="NCBI Taxonomy" id="368477"/>
    <lineage>
        <taxon>Bacteria</taxon>
        <taxon>Bacillati</taxon>
        <taxon>Actinomycetota</taxon>
        <taxon>Actinomycetes</taxon>
        <taxon>Mycobacteriales</taxon>
        <taxon>Mycobacteriaceae</taxon>
        <taxon>Mycobacterium</taxon>
    </lineage>
</organism>
<gene>
    <name evidence="3" type="ORF">H7K45_07110</name>
</gene>
<feature type="region of interest" description="Disordered" evidence="1">
    <location>
        <begin position="152"/>
        <end position="183"/>
    </location>
</feature>
<keyword evidence="4" id="KW-1185">Reference proteome</keyword>
<proteinExistence type="predicted"/>
<dbReference type="AlphaFoldDB" id="A0A9X3BS80"/>
<accession>A0A9X3BS80</accession>
<evidence type="ECO:0000313" key="4">
    <source>
        <dbReference type="Proteomes" id="UP001141629"/>
    </source>
</evidence>
<evidence type="ECO:0000256" key="1">
    <source>
        <dbReference type="SAM" id="MobiDB-lite"/>
    </source>
</evidence>
<keyword evidence="3" id="KW-0503">Monooxygenase</keyword>
<name>A0A9X3BS80_9MYCO</name>
<dbReference type="PANTHER" id="PTHR40057">
    <property type="entry name" value="SLR1162 PROTEIN"/>
    <property type="match status" value="1"/>
</dbReference>
<comment type="caution">
    <text evidence="3">The sequence shown here is derived from an EMBL/GenBank/DDBJ whole genome shotgun (WGS) entry which is preliminary data.</text>
</comment>
<dbReference type="SUPFAM" id="SSF54909">
    <property type="entry name" value="Dimeric alpha+beta barrel"/>
    <property type="match status" value="2"/>
</dbReference>
<feature type="compositionally biased region" description="Gly residues" evidence="1">
    <location>
        <begin position="172"/>
        <end position="183"/>
    </location>
</feature>
<evidence type="ECO:0000259" key="2">
    <source>
        <dbReference type="Pfam" id="PF03992"/>
    </source>
</evidence>
<protein>
    <submittedName>
        <fullName evidence="3">Antibiotic biosynthesis monooxygenase</fullName>
    </submittedName>
</protein>
<dbReference type="InterPro" id="IPR038762">
    <property type="entry name" value="ABM_predict"/>
</dbReference>
<reference evidence="3" key="2">
    <citation type="journal article" date="2022" name="BMC Genomics">
        <title>Comparative genome analysis of mycobacteria focusing on tRNA and non-coding RNA.</title>
        <authorList>
            <person name="Behra P.R.K."/>
            <person name="Pettersson B.M.F."/>
            <person name="Ramesh M."/>
            <person name="Das S."/>
            <person name="Dasgupta S."/>
            <person name="Kirsebom L.A."/>
        </authorList>
    </citation>
    <scope>NUCLEOTIDE SEQUENCE</scope>
    <source>
        <strain evidence="3">DSM 44838</strain>
    </source>
</reference>
<dbReference type="Pfam" id="PF03992">
    <property type="entry name" value="ABM"/>
    <property type="match status" value="1"/>
</dbReference>
<sequence length="183" mass="19793">MINDIHDPGTPLRSSGAATLLIGQRVRAGREDDYLAWQGKVGAAAGRYPGFRGVELREPADGQSDWVVVYHFDSVATMQTWLNSATRQEFLDRGADLFDGPGTQQVIAQEGRVDDSLVTVVVSHRVDAEQVAEFLAWQEEIRAAEATFAGFRGSDLGDGGGQSPRRRRAGGRVLGLAGGDPRR</sequence>
<dbReference type="Proteomes" id="UP001141629">
    <property type="component" value="Unassembled WGS sequence"/>
</dbReference>
<dbReference type="PANTHER" id="PTHR40057:SF1">
    <property type="entry name" value="SLR1162 PROTEIN"/>
    <property type="match status" value="1"/>
</dbReference>
<dbReference type="EMBL" id="JACKVK010000004">
    <property type="protein sequence ID" value="MCV7420304.1"/>
    <property type="molecule type" value="Genomic_DNA"/>
</dbReference>
<dbReference type="GO" id="GO:0004497">
    <property type="term" value="F:monooxygenase activity"/>
    <property type="evidence" value="ECO:0007669"/>
    <property type="project" value="UniProtKB-KW"/>
</dbReference>
<dbReference type="InterPro" id="IPR011008">
    <property type="entry name" value="Dimeric_a/b-barrel"/>
</dbReference>
<dbReference type="InterPro" id="IPR007138">
    <property type="entry name" value="ABM_dom"/>
</dbReference>
<reference evidence="3" key="1">
    <citation type="submission" date="2020-07" db="EMBL/GenBank/DDBJ databases">
        <authorList>
            <person name="Pettersson B.M.F."/>
            <person name="Behra P.R.K."/>
            <person name="Ramesh M."/>
            <person name="Das S."/>
            <person name="Dasgupta S."/>
            <person name="Kirsebom L.A."/>
        </authorList>
    </citation>
    <scope>NUCLEOTIDE SEQUENCE</scope>
    <source>
        <strain evidence="3">DSM 44838</strain>
    </source>
</reference>
<keyword evidence="3" id="KW-0560">Oxidoreductase</keyword>